<keyword evidence="2 8" id="KW-0812">Transmembrane</keyword>
<comment type="similarity">
    <text evidence="5">Belongs to the laat-1 family.</text>
</comment>
<evidence type="ECO:0000256" key="4">
    <source>
        <dbReference type="ARBA" id="ARBA00023136"/>
    </source>
</evidence>
<keyword evidence="4 8" id="KW-0472">Membrane</keyword>
<accession>A0A9W8HWC5</accession>
<dbReference type="GO" id="GO:0098852">
    <property type="term" value="C:lytic vacuole membrane"/>
    <property type="evidence" value="ECO:0007669"/>
    <property type="project" value="UniProtKB-ARBA"/>
</dbReference>
<proteinExistence type="inferred from homology"/>
<evidence type="ECO:0000256" key="1">
    <source>
        <dbReference type="ARBA" id="ARBA00004141"/>
    </source>
</evidence>
<dbReference type="SMART" id="SM00679">
    <property type="entry name" value="CTNS"/>
    <property type="match status" value="2"/>
</dbReference>
<dbReference type="GO" id="GO:0034486">
    <property type="term" value="P:vacuolar transmembrane transport"/>
    <property type="evidence" value="ECO:0007669"/>
    <property type="project" value="UniProtKB-ARBA"/>
</dbReference>
<dbReference type="PANTHER" id="PTHR16201:SF44">
    <property type="entry name" value="SEVEN TRANSMEMBRANE PROTEIN 1"/>
    <property type="match status" value="1"/>
</dbReference>
<evidence type="ECO:0000256" key="3">
    <source>
        <dbReference type="ARBA" id="ARBA00022989"/>
    </source>
</evidence>
<dbReference type="EMBL" id="JANBUO010000681">
    <property type="protein sequence ID" value="KAJ2802294.1"/>
    <property type="molecule type" value="Genomic_DNA"/>
</dbReference>
<evidence type="ECO:0000256" key="5">
    <source>
        <dbReference type="ARBA" id="ARBA00038039"/>
    </source>
</evidence>
<organism evidence="9 10">
    <name type="scientific">Coemansia guatemalensis</name>
    <dbReference type="NCBI Taxonomy" id="2761395"/>
    <lineage>
        <taxon>Eukaryota</taxon>
        <taxon>Fungi</taxon>
        <taxon>Fungi incertae sedis</taxon>
        <taxon>Zoopagomycota</taxon>
        <taxon>Kickxellomycotina</taxon>
        <taxon>Kickxellomycetes</taxon>
        <taxon>Kickxellales</taxon>
        <taxon>Kickxellaceae</taxon>
        <taxon>Coemansia</taxon>
    </lineage>
</organism>
<comment type="caution">
    <text evidence="9">The sequence shown here is derived from an EMBL/GenBank/DDBJ whole genome shotgun (WGS) entry which is preliminary data.</text>
</comment>
<feature type="region of interest" description="Disordered" evidence="7">
    <location>
        <begin position="362"/>
        <end position="427"/>
    </location>
</feature>
<evidence type="ECO:0000256" key="2">
    <source>
        <dbReference type="ARBA" id="ARBA00022692"/>
    </source>
</evidence>
<feature type="transmembrane region" description="Helical" evidence="8">
    <location>
        <begin position="267"/>
        <end position="286"/>
    </location>
</feature>
<feature type="transmembrane region" description="Helical" evidence="8">
    <location>
        <begin position="41"/>
        <end position="62"/>
    </location>
</feature>
<feature type="compositionally biased region" description="Polar residues" evidence="7">
    <location>
        <begin position="410"/>
        <end position="427"/>
    </location>
</feature>
<feature type="transmembrane region" description="Helical" evidence="8">
    <location>
        <begin position="94"/>
        <end position="114"/>
    </location>
</feature>
<dbReference type="Proteomes" id="UP001140094">
    <property type="component" value="Unassembled WGS sequence"/>
</dbReference>
<feature type="transmembrane region" description="Helical" evidence="8">
    <location>
        <begin position="298"/>
        <end position="319"/>
    </location>
</feature>
<sequence length="427" mass="47087">MFLHLLNTHRKQILATLHTQQYDTLDAAEAGRPLNTILSDVFGYISFGCWLFVLMPQLWLNYKRKSSDGLSLGFILMWLAGDFADWYGAYIGRLLLPAILIALYFVITDIVLLAQMFCYRKSDDDIFGIGQLPEGAERPPLLVRRGRRACKFSGPENAKRRLEEYREAEREMLLERGMEEHQISGATTTYGAILLSPSSSDSAVGTGGARSRVAQALLSVREMGTAKTGRAVGMSAAVLAVLLGLGVGTRLALEYYPQRVTDVVSQIFGYISAALFFCAYVPQIAWNFTAQSTEGLSAVMFIFTVLGNVTYCMSILAISTEKDYLIAYAPWLAGAAGTLGFEMLVLWQCYFYSGSDESDDSSAAAADSSGGSGSNNSTDEETEDAESVISRRRRYRRRRRRHNHNPSFGADTSLTLGQARSTLVSKD</sequence>
<keyword evidence="3 8" id="KW-1133">Transmembrane helix</keyword>
<dbReference type="InterPro" id="IPR051415">
    <property type="entry name" value="LAAT-1"/>
</dbReference>
<dbReference type="GO" id="GO:0015174">
    <property type="term" value="F:basic amino acid transmembrane transporter activity"/>
    <property type="evidence" value="ECO:0007669"/>
    <property type="project" value="UniProtKB-ARBA"/>
</dbReference>
<gene>
    <name evidence="9" type="ORF">H4R20_003334</name>
</gene>
<evidence type="ECO:0000256" key="8">
    <source>
        <dbReference type="SAM" id="Phobius"/>
    </source>
</evidence>
<evidence type="ECO:0000313" key="10">
    <source>
        <dbReference type="Proteomes" id="UP001140094"/>
    </source>
</evidence>
<feature type="transmembrane region" description="Helical" evidence="8">
    <location>
        <begin position="69"/>
        <end position="88"/>
    </location>
</feature>
<protein>
    <recommendedName>
        <fullName evidence="11">PQ-loop-domain-containing protein</fullName>
    </recommendedName>
</protein>
<evidence type="ECO:0000256" key="6">
    <source>
        <dbReference type="ARBA" id="ARBA00050768"/>
    </source>
</evidence>
<evidence type="ECO:0008006" key="11">
    <source>
        <dbReference type="Google" id="ProtNLM"/>
    </source>
</evidence>
<keyword evidence="10" id="KW-1185">Reference proteome</keyword>
<feature type="transmembrane region" description="Helical" evidence="8">
    <location>
        <begin position="325"/>
        <end position="347"/>
    </location>
</feature>
<comment type="catalytic activity">
    <reaction evidence="6">
        <text>L-histidine(out) + L-arginine(in) = L-histidine(in) + L-arginine(out)</text>
        <dbReference type="Rhea" id="RHEA:71063"/>
        <dbReference type="ChEBI" id="CHEBI:32682"/>
        <dbReference type="ChEBI" id="CHEBI:57595"/>
    </reaction>
</comment>
<evidence type="ECO:0000313" key="9">
    <source>
        <dbReference type="EMBL" id="KAJ2802294.1"/>
    </source>
</evidence>
<evidence type="ECO:0000256" key="7">
    <source>
        <dbReference type="SAM" id="MobiDB-lite"/>
    </source>
</evidence>
<feature type="compositionally biased region" description="Basic residues" evidence="7">
    <location>
        <begin position="390"/>
        <end position="404"/>
    </location>
</feature>
<dbReference type="Pfam" id="PF04193">
    <property type="entry name" value="PQ-loop"/>
    <property type="match status" value="2"/>
</dbReference>
<feature type="transmembrane region" description="Helical" evidence="8">
    <location>
        <begin position="231"/>
        <end position="247"/>
    </location>
</feature>
<reference evidence="9" key="1">
    <citation type="submission" date="2022-07" db="EMBL/GenBank/DDBJ databases">
        <title>Phylogenomic reconstructions and comparative analyses of Kickxellomycotina fungi.</title>
        <authorList>
            <person name="Reynolds N.K."/>
            <person name="Stajich J.E."/>
            <person name="Barry K."/>
            <person name="Grigoriev I.V."/>
            <person name="Crous P."/>
            <person name="Smith M.E."/>
        </authorList>
    </citation>
    <scope>NUCLEOTIDE SEQUENCE</scope>
    <source>
        <strain evidence="9">NRRL 1565</strain>
    </source>
</reference>
<dbReference type="InterPro" id="IPR006603">
    <property type="entry name" value="PQ-loop_rpt"/>
</dbReference>
<dbReference type="PANTHER" id="PTHR16201">
    <property type="entry name" value="SEVEN TRANSMEMBRANE PROTEIN 1-RELATED"/>
    <property type="match status" value="1"/>
</dbReference>
<name>A0A9W8HWC5_9FUNG</name>
<dbReference type="OrthoDB" id="8048523at2759"/>
<dbReference type="Gene3D" id="1.20.1280.290">
    <property type="match status" value="2"/>
</dbReference>
<dbReference type="AlphaFoldDB" id="A0A9W8HWC5"/>
<dbReference type="FunFam" id="1.20.1280.290:FF:000009">
    <property type="entry name" value="PQ loop repeat family protein"/>
    <property type="match status" value="1"/>
</dbReference>
<comment type="subcellular location">
    <subcellularLocation>
        <location evidence="1">Membrane</location>
        <topology evidence="1">Multi-pass membrane protein</topology>
    </subcellularLocation>
</comment>